<proteinExistence type="predicted"/>
<gene>
    <name evidence="9" type="ORF">OG579_16440</name>
</gene>
<dbReference type="SUPFAM" id="SSF103473">
    <property type="entry name" value="MFS general substrate transporter"/>
    <property type="match status" value="1"/>
</dbReference>
<dbReference type="EMBL" id="CP108021">
    <property type="protein sequence ID" value="WUM19279.1"/>
    <property type="molecule type" value="Genomic_DNA"/>
</dbReference>
<feature type="transmembrane region" description="Helical" evidence="7">
    <location>
        <begin position="163"/>
        <end position="183"/>
    </location>
</feature>
<evidence type="ECO:0000256" key="2">
    <source>
        <dbReference type="ARBA" id="ARBA00022448"/>
    </source>
</evidence>
<keyword evidence="5 7" id="KW-1133">Transmembrane helix</keyword>
<dbReference type="Pfam" id="PF07690">
    <property type="entry name" value="MFS_1"/>
    <property type="match status" value="1"/>
</dbReference>
<evidence type="ECO:0000256" key="5">
    <source>
        <dbReference type="ARBA" id="ARBA00022989"/>
    </source>
</evidence>
<feature type="transmembrane region" description="Helical" evidence="7">
    <location>
        <begin position="248"/>
        <end position="268"/>
    </location>
</feature>
<keyword evidence="3" id="KW-1003">Cell membrane</keyword>
<evidence type="ECO:0000259" key="8">
    <source>
        <dbReference type="PROSITE" id="PS50850"/>
    </source>
</evidence>
<dbReference type="RefSeq" id="WP_065973494.1">
    <property type="nucleotide sequence ID" value="NZ_CP108021.1"/>
</dbReference>
<feature type="transmembrane region" description="Helical" evidence="7">
    <location>
        <begin position="215"/>
        <end position="236"/>
    </location>
</feature>
<keyword evidence="2" id="KW-0813">Transport</keyword>
<sequence>MQRQIPRSVAFWLVGLTSTVVLLASAAPSPLYPVYQQLFGFSAFTLTIVFAVYVLALVGTLLTVGSISDHIGRRPVLAGAIVLLIVSMVVFLTADGVAMLIAARVLQGLATGALVGTVSAALVDLAPTPHLGSMVSTATPPLGLATGVVLAGVLVEYAPLPRVIVYVVLIVALAVLLTTIAFLPETSPLLGFESSSHALGTISPSIAVPADVRPVFFSAVPAMLATWSLGGLYLSLGSSITAQILGVANHATGGAILCAFFGSAALASTVASRASTTMKLVVGYSALAGGVLISMSAVLAESAPVYVIGSILAGIGFGTTLLGIMSEMARVSAPSQRAQVFAAVFAVCYTAFSVPAVIAGVVTGHVGLRATAVGYAIFIVSLIAAAAIAAVVLRDRGELPTDDGPSGAGALGGLGRDDALVDGLGHPLAREATDAGQDARDDGAAALAAFESGAR</sequence>
<feature type="transmembrane region" description="Helical" evidence="7">
    <location>
        <begin position="138"/>
        <end position="157"/>
    </location>
</feature>
<reference evidence="9 10" key="1">
    <citation type="submission" date="2022-10" db="EMBL/GenBank/DDBJ databases">
        <title>The complete genomes of actinobacterial strains from the NBC collection.</title>
        <authorList>
            <person name="Joergensen T.S."/>
            <person name="Alvarez Arevalo M."/>
            <person name="Sterndorff E.B."/>
            <person name="Faurdal D."/>
            <person name="Vuksanovic O."/>
            <person name="Mourched A.-S."/>
            <person name="Charusanti P."/>
            <person name="Shaw S."/>
            <person name="Blin K."/>
            <person name="Weber T."/>
        </authorList>
    </citation>
    <scope>NUCLEOTIDE SEQUENCE [LARGE SCALE GENOMIC DNA]</scope>
    <source>
        <strain evidence="9 10">NBC_00319</strain>
    </source>
</reference>
<protein>
    <submittedName>
        <fullName evidence="9">MFS transporter</fullName>
    </submittedName>
</protein>
<dbReference type="InterPro" id="IPR050171">
    <property type="entry name" value="MFS_Transporters"/>
</dbReference>
<dbReference type="KEGG" id="whr:OG579_16440"/>
<feature type="transmembrane region" description="Helical" evidence="7">
    <location>
        <begin position="76"/>
        <end position="102"/>
    </location>
</feature>
<dbReference type="Proteomes" id="UP001432128">
    <property type="component" value="Chromosome"/>
</dbReference>
<dbReference type="PANTHER" id="PTHR23517:SF13">
    <property type="entry name" value="MAJOR FACILITATOR SUPERFAMILY MFS_1"/>
    <property type="match status" value="1"/>
</dbReference>
<evidence type="ECO:0000313" key="9">
    <source>
        <dbReference type="EMBL" id="WUM19279.1"/>
    </source>
</evidence>
<feature type="transmembrane region" description="Helical" evidence="7">
    <location>
        <begin position="305"/>
        <end position="326"/>
    </location>
</feature>
<keyword evidence="10" id="KW-1185">Reference proteome</keyword>
<feature type="transmembrane region" description="Helical" evidence="7">
    <location>
        <begin position="373"/>
        <end position="393"/>
    </location>
</feature>
<feature type="transmembrane region" description="Helical" evidence="7">
    <location>
        <begin position="42"/>
        <end position="64"/>
    </location>
</feature>
<feature type="transmembrane region" description="Helical" evidence="7">
    <location>
        <begin position="338"/>
        <end position="361"/>
    </location>
</feature>
<feature type="domain" description="Major facilitator superfamily (MFS) profile" evidence="8">
    <location>
        <begin position="3"/>
        <end position="398"/>
    </location>
</feature>
<dbReference type="GO" id="GO:0022857">
    <property type="term" value="F:transmembrane transporter activity"/>
    <property type="evidence" value="ECO:0007669"/>
    <property type="project" value="InterPro"/>
</dbReference>
<evidence type="ECO:0000313" key="10">
    <source>
        <dbReference type="Proteomes" id="UP001432128"/>
    </source>
</evidence>
<evidence type="ECO:0000256" key="3">
    <source>
        <dbReference type="ARBA" id="ARBA00022475"/>
    </source>
</evidence>
<evidence type="ECO:0000256" key="1">
    <source>
        <dbReference type="ARBA" id="ARBA00004651"/>
    </source>
</evidence>
<comment type="subcellular location">
    <subcellularLocation>
        <location evidence="1">Cell membrane</location>
        <topology evidence="1">Multi-pass membrane protein</topology>
    </subcellularLocation>
</comment>
<dbReference type="Gene3D" id="1.20.1250.20">
    <property type="entry name" value="MFS general substrate transporter like domains"/>
    <property type="match status" value="1"/>
</dbReference>
<dbReference type="InterPro" id="IPR020846">
    <property type="entry name" value="MFS_dom"/>
</dbReference>
<organism evidence="9 10">
    <name type="scientific">Williamsia herbipolensis</name>
    <dbReference type="NCBI Taxonomy" id="1603258"/>
    <lineage>
        <taxon>Bacteria</taxon>
        <taxon>Bacillati</taxon>
        <taxon>Actinomycetota</taxon>
        <taxon>Actinomycetes</taxon>
        <taxon>Mycobacteriales</taxon>
        <taxon>Nocardiaceae</taxon>
        <taxon>Williamsia</taxon>
    </lineage>
</organism>
<evidence type="ECO:0000256" key="7">
    <source>
        <dbReference type="SAM" id="Phobius"/>
    </source>
</evidence>
<dbReference type="InterPro" id="IPR036259">
    <property type="entry name" value="MFS_trans_sf"/>
</dbReference>
<dbReference type="InterPro" id="IPR011701">
    <property type="entry name" value="MFS"/>
</dbReference>
<dbReference type="GO" id="GO:0005886">
    <property type="term" value="C:plasma membrane"/>
    <property type="evidence" value="ECO:0007669"/>
    <property type="project" value="UniProtKB-SubCell"/>
</dbReference>
<dbReference type="AlphaFoldDB" id="A0AAU4JZS5"/>
<keyword evidence="6 7" id="KW-0472">Membrane</keyword>
<evidence type="ECO:0000256" key="6">
    <source>
        <dbReference type="ARBA" id="ARBA00023136"/>
    </source>
</evidence>
<keyword evidence="4 7" id="KW-0812">Transmembrane</keyword>
<feature type="transmembrane region" description="Helical" evidence="7">
    <location>
        <begin position="280"/>
        <end position="299"/>
    </location>
</feature>
<dbReference type="PANTHER" id="PTHR23517">
    <property type="entry name" value="RESISTANCE PROTEIN MDTM, PUTATIVE-RELATED-RELATED"/>
    <property type="match status" value="1"/>
</dbReference>
<accession>A0AAU4JZS5</accession>
<dbReference type="PROSITE" id="PS50850">
    <property type="entry name" value="MFS"/>
    <property type="match status" value="1"/>
</dbReference>
<evidence type="ECO:0000256" key="4">
    <source>
        <dbReference type="ARBA" id="ARBA00022692"/>
    </source>
</evidence>
<name>A0AAU4JZS5_9NOCA</name>